<feature type="transmembrane region" description="Helical" evidence="1">
    <location>
        <begin position="138"/>
        <end position="161"/>
    </location>
</feature>
<feature type="transmembrane region" description="Helical" evidence="1">
    <location>
        <begin position="16"/>
        <end position="35"/>
    </location>
</feature>
<keyword evidence="1" id="KW-0812">Transmembrane</keyword>
<dbReference type="Proteomes" id="UP000019141">
    <property type="component" value="Unassembled WGS sequence"/>
</dbReference>
<protein>
    <submittedName>
        <fullName evidence="2">Uncharacterized protein</fullName>
    </submittedName>
</protein>
<evidence type="ECO:0000313" key="3">
    <source>
        <dbReference type="Proteomes" id="UP000019141"/>
    </source>
</evidence>
<organism evidence="2 3">
    <name type="scientific">Entotheonella factor</name>
    <dbReference type="NCBI Taxonomy" id="1429438"/>
    <lineage>
        <taxon>Bacteria</taxon>
        <taxon>Pseudomonadati</taxon>
        <taxon>Nitrospinota/Tectimicrobiota group</taxon>
        <taxon>Candidatus Tectimicrobiota</taxon>
        <taxon>Candidatus Entotheonellia</taxon>
        <taxon>Candidatus Entotheonellales</taxon>
        <taxon>Candidatus Entotheonellaceae</taxon>
        <taxon>Candidatus Entotheonella</taxon>
    </lineage>
</organism>
<dbReference type="EMBL" id="AZHW01000758">
    <property type="protein sequence ID" value="ETW96686.1"/>
    <property type="molecule type" value="Genomic_DNA"/>
</dbReference>
<name>W4LH72_ENTF1</name>
<gene>
    <name evidence="2" type="ORF">ETSY1_25600</name>
</gene>
<comment type="caution">
    <text evidence="2">The sequence shown here is derived from an EMBL/GenBank/DDBJ whole genome shotgun (WGS) entry which is preliminary data.</text>
</comment>
<feature type="transmembrane region" description="Helical" evidence="1">
    <location>
        <begin position="82"/>
        <end position="102"/>
    </location>
</feature>
<keyword evidence="1" id="KW-0472">Membrane</keyword>
<dbReference type="HOGENOM" id="CLU_1591550_0_0_7"/>
<evidence type="ECO:0000256" key="1">
    <source>
        <dbReference type="SAM" id="Phobius"/>
    </source>
</evidence>
<feature type="transmembrane region" description="Helical" evidence="1">
    <location>
        <begin position="114"/>
        <end position="132"/>
    </location>
</feature>
<dbReference type="AlphaFoldDB" id="W4LH72"/>
<accession>W4LH72</accession>
<sequence length="167" mass="18931">MTIHELIQWLDQYERILIIGFVALPVATYVMGAFFRILSLRLMRGWLALAVYVAVIPGICMAVVVVYMMFFARANLLTELNVVVHLLPIASMVATLWLASRLAPFAAIPGFDRLQGLMVLVGLSFIAVLFVHKTFVRIHFFASIEYLLVLFGLFLVAWRLAVARLFR</sequence>
<feature type="transmembrane region" description="Helical" evidence="1">
    <location>
        <begin position="47"/>
        <end position="70"/>
    </location>
</feature>
<evidence type="ECO:0000313" key="2">
    <source>
        <dbReference type="EMBL" id="ETW96686.1"/>
    </source>
</evidence>
<keyword evidence="3" id="KW-1185">Reference proteome</keyword>
<proteinExistence type="predicted"/>
<reference evidence="2 3" key="1">
    <citation type="journal article" date="2014" name="Nature">
        <title>An environmental bacterial taxon with a large and distinct metabolic repertoire.</title>
        <authorList>
            <person name="Wilson M.C."/>
            <person name="Mori T."/>
            <person name="Ruckert C."/>
            <person name="Uria A.R."/>
            <person name="Helf M.J."/>
            <person name="Takada K."/>
            <person name="Gernert C."/>
            <person name="Steffens U.A."/>
            <person name="Heycke N."/>
            <person name="Schmitt S."/>
            <person name="Rinke C."/>
            <person name="Helfrich E.J."/>
            <person name="Brachmann A.O."/>
            <person name="Gurgui C."/>
            <person name="Wakimoto T."/>
            <person name="Kracht M."/>
            <person name="Crusemann M."/>
            <person name="Hentschel U."/>
            <person name="Abe I."/>
            <person name="Matsunaga S."/>
            <person name="Kalinowski J."/>
            <person name="Takeyama H."/>
            <person name="Piel J."/>
        </authorList>
    </citation>
    <scope>NUCLEOTIDE SEQUENCE [LARGE SCALE GENOMIC DNA]</scope>
    <source>
        <strain evidence="3">TSY1</strain>
    </source>
</reference>
<keyword evidence="1" id="KW-1133">Transmembrane helix</keyword>